<reference evidence="1" key="1">
    <citation type="submission" date="2017-05" db="EMBL/GenBank/DDBJ databases">
        <authorList>
            <person name="Varghese N."/>
            <person name="Submissions S."/>
        </authorList>
    </citation>
    <scope>NUCLEOTIDE SEQUENCE</scope>
    <source>
        <strain evidence="1">DSM 45262</strain>
    </source>
</reference>
<accession>A0AA45WNW7</accession>
<sequence length="109" mass="11801">MRILAGILACFILAGCAHEESKQPKLSPVTIRVLDQEGKPVSRIAVGIEAVIPEEERDSVGAIPKAGLTNENGEIKDQLVPGKKYIIQLGSKKKEVVITDKPMIVELTK</sequence>
<dbReference type="Proteomes" id="UP001157946">
    <property type="component" value="Unassembled WGS sequence"/>
</dbReference>
<proteinExistence type="predicted"/>
<organism evidence="1 2">
    <name type="scientific">Laceyella tengchongensis</name>
    <dbReference type="NCBI Taxonomy" id="574699"/>
    <lineage>
        <taxon>Bacteria</taxon>
        <taxon>Bacillati</taxon>
        <taxon>Bacillota</taxon>
        <taxon>Bacilli</taxon>
        <taxon>Bacillales</taxon>
        <taxon>Thermoactinomycetaceae</taxon>
        <taxon>Laceyella</taxon>
    </lineage>
</organism>
<dbReference type="AlphaFoldDB" id="A0AA45WNW7"/>
<protein>
    <recommendedName>
        <fullName evidence="3">DUF2606 domain-containing protein</fullName>
    </recommendedName>
</protein>
<keyword evidence="2" id="KW-1185">Reference proteome</keyword>
<evidence type="ECO:0000313" key="2">
    <source>
        <dbReference type="Proteomes" id="UP001157946"/>
    </source>
</evidence>
<evidence type="ECO:0008006" key="3">
    <source>
        <dbReference type="Google" id="ProtNLM"/>
    </source>
</evidence>
<dbReference type="EMBL" id="FXTU01000003">
    <property type="protein sequence ID" value="SMP19804.1"/>
    <property type="molecule type" value="Genomic_DNA"/>
</dbReference>
<dbReference type="PROSITE" id="PS51257">
    <property type="entry name" value="PROKAR_LIPOPROTEIN"/>
    <property type="match status" value="1"/>
</dbReference>
<name>A0AA45WNW7_9BACL</name>
<evidence type="ECO:0000313" key="1">
    <source>
        <dbReference type="EMBL" id="SMP19804.1"/>
    </source>
</evidence>
<gene>
    <name evidence="1" type="ORF">SAMN06265361_103312</name>
</gene>
<comment type="caution">
    <text evidence="1">The sequence shown here is derived from an EMBL/GenBank/DDBJ whole genome shotgun (WGS) entry which is preliminary data.</text>
</comment>